<evidence type="ECO:0000313" key="2">
    <source>
        <dbReference type="EMBL" id="AKG39053.1"/>
    </source>
</evidence>
<keyword evidence="3" id="KW-1185">Reference proteome</keyword>
<gene>
    <name evidence="2" type="ORF">MA03_07130</name>
</gene>
<sequence>MSGHKASTATQCFPEKTGAHERAPALSGKRKQAGRERGKAQHACPAQQIPWAETRPPPPKPPFFYPSLPPLVAAPPCEGVEGPVRAPPAPWAAGPEGRPPE</sequence>
<protein>
    <submittedName>
        <fullName evidence="2">Uncharacterized protein</fullName>
    </submittedName>
</protein>
<accession>A0A0F7FJ78</accession>
<feature type="compositionally biased region" description="Polar residues" evidence="1">
    <location>
        <begin position="1"/>
        <end position="11"/>
    </location>
</feature>
<organism evidence="2 3">
    <name type="scientific">Infirmifilum uzonense</name>
    <dbReference type="NCBI Taxonomy" id="1550241"/>
    <lineage>
        <taxon>Archaea</taxon>
        <taxon>Thermoproteota</taxon>
        <taxon>Thermoprotei</taxon>
        <taxon>Thermofilales</taxon>
        <taxon>Thermofilaceae</taxon>
        <taxon>Infirmifilum</taxon>
    </lineage>
</organism>
<dbReference type="Proteomes" id="UP000067434">
    <property type="component" value="Chromosome"/>
</dbReference>
<proteinExistence type="predicted"/>
<reference evidence="2 3" key="1">
    <citation type="journal article" date="2015" name="Stand. Genomic Sci.">
        <title>Complete genome sequence of and proposal of Thermofilum uzonense sp. nov. a novel hyperthermophilic crenarchaeon and emended description of the genus Thermofilum.</title>
        <authorList>
            <person name="Toshchakov S.V."/>
            <person name="Korzhenkov A.A."/>
            <person name="Samarov N.I."/>
            <person name="Mazunin I.O."/>
            <person name="Mozhey O.I."/>
            <person name="Shmyr I.S."/>
            <person name="Derbikova K.S."/>
            <person name="Taranov E.A."/>
            <person name="Dominova I.N."/>
            <person name="Bonch-Osmolovskaya E.A."/>
            <person name="Patrushev M.V."/>
            <person name="Podosokorskaya O.A."/>
            <person name="Kublanov I.V."/>
        </authorList>
    </citation>
    <scope>NUCLEOTIDE SEQUENCE [LARGE SCALE GENOMIC DNA]</scope>
    <source>
        <strain evidence="2 3">1807-2</strain>
    </source>
</reference>
<evidence type="ECO:0000313" key="3">
    <source>
        <dbReference type="Proteomes" id="UP000067434"/>
    </source>
</evidence>
<feature type="region of interest" description="Disordered" evidence="1">
    <location>
        <begin position="1"/>
        <end position="64"/>
    </location>
</feature>
<feature type="compositionally biased region" description="Pro residues" evidence="1">
    <location>
        <begin position="55"/>
        <end position="64"/>
    </location>
</feature>
<dbReference type="PATRIC" id="fig|1550241.5.peg.1476"/>
<dbReference type="STRING" id="1550241.MA03_07130"/>
<dbReference type="KEGG" id="thf:MA03_07130"/>
<name>A0A0F7FJ78_9CREN</name>
<dbReference type="EMBL" id="CP009961">
    <property type="protein sequence ID" value="AKG39053.1"/>
    <property type="molecule type" value="Genomic_DNA"/>
</dbReference>
<dbReference type="HOGENOM" id="CLU_2285192_0_0_2"/>
<evidence type="ECO:0000256" key="1">
    <source>
        <dbReference type="SAM" id="MobiDB-lite"/>
    </source>
</evidence>
<dbReference type="AlphaFoldDB" id="A0A0F7FJ78"/>